<dbReference type="InterPro" id="IPR023631">
    <property type="entry name" value="Amidase_dom"/>
</dbReference>
<dbReference type="PANTHER" id="PTHR11895">
    <property type="entry name" value="TRANSAMIDASE"/>
    <property type="match status" value="1"/>
</dbReference>
<evidence type="ECO:0000256" key="1">
    <source>
        <dbReference type="ARBA" id="ARBA00009199"/>
    </source>
</evidence>
<sequence length="597" mass="64310">MSVTSVDPRADTPVDINTVKDICSTLGVTIRDGEQDEYRRLLAVFHESAEEMMAMPDYIPPVDLQRFPRENVYYPEEKHNDHRAWAWRCSIQDKSDKSKLGLLAGKTVALKDVISVKDVPMLMGTEFVKGLIPSADATVTTRILEAGGHITGKAVCENLCHSGTSHSAATGPVENPFARGYSSGGSSSGSGALVALGEVDMSIGTDQGGSVRIPACNCGLVGLKPTFGLIPYTSCGSMEPTVDHLGPMTHTVWDNALLLEAIAGNDNIDDRSFGAPLPAAVPKYSKTLANLSRPKDLSGMKIGIISEALAIPVMDPRVRATFLHAAEQLKVLGATVSEVSIPFHLKGPMVWTGLSKTAEYVTKTSGAPGRRGHAMLELSGLIHDMEQENWDKAYVSTKNIYLNGAYAAKNFPHLLAKCTNLSRQLRDAYDAALAEYDVLITPTLPYIATSHSKTDDTPLPKIAKQVGLTSATCGFNLTGHPALTLPIGKLEIQEGPLKGSGVKLPVGLQIVGKWFAEETVFRVALFARAPEEFLELAMTGSGPACQTHSLKVLNPTAQKHPRAAAEYEVEEDEKLAEQATLPLAYLPLKWRVEESET</sequence>
<dbReference type="EMBL" id="NAJN01001044">
    <property type="protein sequence ID" value="TKA66233.1"/>
    <property type="molecule type" value="Genomic_DNA"/>
</dbReference>
<accession>A0A4U0WUI9</accession>
<dbReference type="InterPro" id="IPR036928">
    <property type="entry name" value="AS_sf"/>
</dbReference>
<comment type="caution">
    <text evidence="3">The sequence shown here is derived from an EMBL/GenBank/DDBJ whole genome shotgun (WGS) entry which is preliminary data.</text>
</comment>
<evidence type="ECO:0000259" key="2">
    <source>
        <dbReference type="Pfam" id="PF01425"/>
    </source>
</evidence>
<dbReference type="GO" id="GO:0003824">
    <property type="term" value="F:catalytic activity"/>
    <property type="evidence" value="ECO:0007669"/>
    <property type="project" value="InterPro"/>
</dbReference>
<dbReference type="InterPro" id="IPR020556">
    <property type="entry name" value="Amidase_CS"/>
</dbReference>
<dbReference type="Proteomes" id="UP000308768">
    <property type="component" value="Unassembled WGS sequence"/>
</dbReference>
<evidence type="ECO:0000313" key="4">
    <source>
        <dbReference type="Proteomes" id="UP000308768"/>
    </source>
</evidence>
<dbReference type="Gene3D" id="3.90.1300.10">
    <property type="entry name" value="Amidase signature (AS) domain"/>
    <property type="match status" value="1"/>
</dbReference>
<dbReference type="InterPro" id="IPR000120">
    <property type="entry name" value="Amidase"/>
</dbReference>
<name>A0A4U0WUI9_9PEZI</name>
<dbReference type="STRING" id="331657.A0A4U0WUI9"/>
<organism evidence="3 4">
    <name type="scientific">Cryomyces minteri</name>
    <dbReference type="NCBI Taxonomy" id="331657"/>
    <lineage>
        <taxon>Eukaryota</taxon>
        <taxon>Fungi</taxon>
        <taxon>Dikarya</taxon>
        <taxon>Ascomycota</taxon>
        <taxon>Pezizomycotina</taxon>
        <taxon>Dothideomycetes</taxon>
        <taxon>Dothideomycetes incertae sedis</taxon>
        <taxon>Cryomyces</taxon>
    </lineage>
</organism>
<dbReference type="PANTHER" id="PTHR11895:SF83">
    <property type="entry name" value="AMIDASE"/>
    <property type="match status" value="1"/>
</dbReference>
<comment type="similarity">
    <text evidence="1">Belongs to the amidase family.</text>
</comment>
<dbReference type="AlphaFoldDB" id="A0A4U0WUI9"/>
<dbReference type="OrthoDB" id="1879366at2759"/>
<dbReference type="SUPFAM" id="SSF75304">
    <property type="entry name" value="Amidase signature (AS) enzymes"/>
    <property type="match status" value="1"/>
</dbReference>
<dbReference type="PROSITE" id="PS00571">
    <property type="entry name" value="AMIDASES"/>
    <property type="match status" value="1"/>
</dbReference>
<reference evidence="3 4" key="1">
    <citation type="submission" date="2017-03" db="EMBL/GenBank/DDBJ databases">
        <title>Genomes of endolithic fungi from Antarctica.</title>
        <authorList>
            <person name="Coleine C."/>
            <person name="Masonjones S."/>
            <person name="Stajich J.E."/>
        </authorList>
    </citation>
    <scope>NUCLEOTIDE SEQUENCE [LARGE SCALE GENOMIC DNA]</scope>
    <source>
        <strain evidence="3 4">CCFEE 5187</strain>
    </source>
</reference>
<feature type="domain" description="Amidase" evidence="2">
    <location>
        <begin position="92"/>
        <end position="520"/>
    </location>
</feature>
<dbReference type="Pfam" id="PF01425">
    <property type="entry name" value="Amidase"/>
    <property type="match status" value="1"/>
</dbReference>
<keyword evidence="4" id="KW-1185">Reference proteome</keyword>
<evidence type="ECO:0000313" key="3">
    <source>
        <dbReference type="EMBL" id="TKA66233.1"/>
    </source>
</evidence>
<gene>
    <name evidence="3" type="ORF">B0A49_07081</name>
</gene>
<protein>
    <recommendedName>
        <fullName evidence="2">Amidase domain-containing protein</fullName>
    </recommendedName>
</protein>
<proteinExistence type="inferred from homology"/>